<name>A0ABW6PN02_9NOCA</name>
<keyword evidence="2" id="KW-1185">Reference proteome</keyword>
<evidence type="ECO:0000313" key="1">
    <source>
        <dbReference type="EMBL" id="MFF0543770.1"/>
    </source>
</evidence>
<protein>
    <submittedName>
        <fullName evidence="1">Uncharacterized protein</fullName>
    </submittedName>
</protein>
<dbReference type="RefSeq" id="WP_387700393.1">
    <property type="nucleotide sequence ID" value="NZ_JBIAMX010000006.1"/>
</dbReference>
<organism evidence="1 2">
    <name type="scientific">Nocardia thailandica</name>
    <dbReference type="NCBI Taxonomy" id="257275"/>
    <lineage>
        <taxon>Bacteria</taxon>
        <taxon>Bacillati</taxon>
        <taxon>Actinomycetota</taxon>
        <taxon>Actinomycetes</taxon>
        <taxon>Mycobacteriales</taxon>
        <taxon>Nocardiaceae</taxon>
        <taxon>Nocardia</taxon>
    </lineage>
</organism>
<dbReference type="EMBL" id="JBIAMX010000006">
    <property type="protein sequence ID" value="MFF0543770.1"/>
    <property type="molecule type" value="Genomic_DNA"/>
</dbReference>
<proteinExistence type="predicted"/>
<accession>A0ABW6PN02</accession>
<gene>
    <name evidence="1" type="ORF">ACFYTF_13140</name>
</gene>
<sequence>MAESFPRCIPGTENAEEKRVLDLLQERLDLRRGECVFRVSLASVDGKTDRTLAEVTLALWTARSVEDLRPAATEIARALKSARVSPPIDDLVVTNMGAYRRGDQNLGFLEFLRDRAFEAHSWDGSTGRDAEFAQWEIDTKAD</sequence>
<dbReference type="Proteomes" id="UP001601444">
    <property type="component" value="Unassembled WGS sequence"/>
</dbReference>
<evidence type="ECO:0000313" key="2">
    <source>
        <dbReference type="Proteomes" id="UP001601444"/>
    </source>
</evidence>
<reference evidence="1 2" key="1">
    <citation type="submission" date="2024-10" db="EMBL/GenBank/DDBJ databases">
        <title>The Natural Products Discovery Center: Release of the First 8490 Sequenced Strains for Exploring Actinobacteria Biosynthetic Diversity.</title>
        <authorList>
            <person name="Kalkreuter E."/>
            <person name="Kautsar S.A."/>
            <person name="Yang D."/>
            <person name="Bader C.D."/>
            <person name="Teijaro C.N."/>
            <person name="Fluegel L."/>
            <person name="Davis C.M."/>
            <person name="Simpson J.R."/>
            <person name="Lauterbach L."/>
            <person name="Steele A.D."/>
            <person name="Gui C."/>
            <person name="Meng S."/>
            <person name="Li G."/>
            <person name="Viehrig K."/>
            <person name="Ye F."/>
            <person name="Su P."/>
            <person name="Kiefer A.F."/>
            <person name="Nichols A."/>
            <person name="Cepeda A.J."/>
            <person name="Yan W."/>
            <person name="Fan B."/>
            <person name="Jiang Y."/>
            <person name="Adhikari A."/>
            <person name="Zheng C.-J."/>
            <person name="Schuster L."/>
            <person name="Cowan T.M."/>
            <person name="Smanski M.J."/>
            <person name="Chevrette M.G."/>
            <person name="De Carvalho L.P.S."/>
            <person name="Shen B."/>
        </authorList>
    </citation>
    <scope>NUCLEOTIDE SEQUENCE [LARGE SCALE GENOMIC DNA]</scope>
    <source>
        <strain evidence="1 2">NPDC004045</strain>
    </source>
</reference>
<comment type="caution">
    <text evidence="1">The sequence shown here is derived from an EMBL/GenBank/DDBJ whole genome shotgun (WGS) entry which is preliminary data.</text>
</comment>